<dbReference type="EMBL" id="VXLC01000003">
    <property type="protein sequence ID" value="KAA8889071.1"/>
    <property type="molecule type" value="Genomic_DNA"/>
</dbReference>
<gene>
    <name evidence="1" type="ORF">F3087_08785</name>
</gene>
<dbReference type="AlphaFoldDB" id="A0A5N0ENQ3"/>
<proteinExistence type="predicted"/>
<dbReference type="RefSeq" id="WP_150401346.1">
    <property type="nucleotide sequence ID" value="NZ_VXLC01000003.1"/>
</dbReference>
<comment type="caution">
    <text evidence="1">The sequence shown here is derived from an EMBL/GenBank/DDBJ whole genome shotgun (WGS) entry which is preliminary data.</text>
</comment>
<protein>
    <submittedName>
        <fullName evidence="1">Uncharacterized protein</fullName>
    </submittedName>
</protein>
<organism evidence="1 2">
    <name type="scientific">Nocardia colli</name>
    <dbReference type="NCBI Taxonomy" id="2545717"/>
    <lineage>
        <taxon>Bacteria</taxon>
        <taxon>Bacillati</taxon>
        <taxon>Actinomycetota</taxon>
        <taxon>Actinomycetes</taxon>
        <taxon>Mycobacteriales</taxon>
        <taxon>Nocardiaceae</taxon>
        <taxon>Nocardia</taxon>
    </lineage>
</organism>
<sequence>MSDPIDVTKSRELRDRIQPIYEETVALLGAEHAAAVSLQQAANELAAAAPAPRRYGDYDAS</sequence>
<dbReference type="OrthoDB" id="4570495at2"/>
<dbReference type="Proteomes" id="UP000323876">
    <property type="component" value="Unassembled WGS sequence"/>
</dbReference>
<name>A0A5N0ENQ3_9NOCA</name>
<evidence type="ECO:0000313" key="1">
    <source>
        <dbReference type="EMBL" id="KAA8889071.1"/>
    </source>
</evidence>
<keyword evidence="2" id="KW-1185">Reference proteome</keyword>
<accession>A0A5N0ENQ3</accession>
<evidence type="ECO:0000313" key="2">
    <source>
        <dbReference type="Proteomes" id="UP000323876"/>
    </source>
</evidence>
<reference evidence="1 2" key="1">
    <citation type="submission" date="2019-09" db="EMBL/GenBank/DDBJ databases">
        <authorList>
            <person name="Wang X."/>
        </authorList>
    </citation>
    <scope>NUCLEOTIDE SEQUENCE [LARGE SCALE GENOMIC DNA]</scope>
    <source>
        <strain evidence="1 2">CICC 11023</strain>
    </source>
</reference>